<dbReference type="GO" id="GO:0005524">
    <property type="term" value="F:ATP binding"/>
    <property type="evidence" value="ECO:0007669"/>
    <property type="project" value="InterPro"/>
</dbReference>
<dbReference type="PANTHER" id="PTHR45927:SF10">
    <property type="entry name" value="LYSM-DOMAIN RECEPTOR-LIKE KINASE"/>
    <property type="match status" value="1"/>
</dbReference>
<dbReference type="Gene3D" id="1.10.510.10">
    <property type="entry name" value="Transferase(Phosphotransferase) domain 1"/>
    <property type="match status" value="1"/>
</dbReference>
<dbReference type="InterPro" id="IPR018392">
    <property type="entry name" value="LysM"/>
</dbReference>
<evidence type="ECO:0000313" key="5">
    <source>
        <dbReference type="Proteomes" id="UP000737018"/>
    </source>
</evidence>
<accession>A0A8J4R5J5</accession>
<dbReference type="Pfam" id="PF07714">
    <property type="entry name" value="PK_Tyr_Ser-Thr"/>
    <property type="match status" value="1"/>
</dbReference>
<reference evidence="4" key="1">
    <citation type="submission" date="2020-03" db="EMBL/GenBank/DDBJ databases">
        <title>Castanea mollissima Vanexum genome sequencing.</title>
        <authorList>
            <person name="Staton M."/>
        </authorList>
    </citation>
    <scope>NUCLEOTIDE SEQUENCE</scope>
    <source>
        <tissue evidence="4">Leaf</tissue>
    </source>
</reference>
<protein>
    <recommendedName>
        <fullName evidence="3">Protein kinase domain-containing protein</fullName>
    </recommendedName>
</protein>
<keyword evidence="5" id="KW-1185">Reference proteome</keyword>
<dbReference type="PROSITE" id="PS50011">
    <property type="entry name" value="PROTEIN_KINASE_DOM"/>
    <property type="match status" value="1"/>
</dbReference>
<keyword evidence="1" id="KW-1133">Transmembrane helix</keyword>
<organism evidence="4 5">
    <name type="scientific">Castanea mollissima</name>
    <name type="common">Chinese chestnut</name>
    <dbReference type="NCBI Taxonomy" id="60419"/>
    <lineage>
        <taxon>Eukaryota</taxon>
        <taxon>Viridiplantae</taxon>
        <taxon>Streptophyta</taxon>
        <taxon>Embryophyta</taxon>
        <taxon>Tracheophyta</taxon>
        <taxon>Spermatophyta</taxon>
        <taxon>Magnoliopsida</taxon>
        <taxon>eudicotyledons</taxon>
        <taxon>Gunneridae</taxon>
        <taxon>Pentapetalae</taxon>
        <taxon>rosids</taxon>
        <taxon>fabids</taxon>
        <taxon>Fagales</taxon>
        <taxon>Fagaceae</taxon>
        <taxon>Castanea</taxon>
    </lineage>
</organism>
<evidence type="ECO:0000256" key="2">
    <source>
        <dbReference type="SAM" id="SignalP"/>
    </source>
</evidence>
<feature type="transmembrane region" description="Helical" evidence="1">
    <location>
        <begin position="211"/>
        <end position="235"/>
    </location>
</feature>
<dbReference type="Pfam" id="PF01476">
    <property type="entry name" value="LysM"/>
    <property type="match status" value="1"/>
</dbReference>
<dbReference type="Proteomes" id="UP000737018">
    <property type="component" value="Unassembled WGS sequence"/>
</dbReference>
<name>A0A8J4R5J5_9ROSI</name>
<dbReference type="SUPFAM" id="SSF56112">
    <property type="entry name" value="Protein kinase-like (PK-like)"/>
    <property type="match status" value="1"/>
</dbReference>
<feature type="signal peptide" evidence="2">
    <location>
        <begin position="1"/>
        <end position="17"/>
    </location>
</feature>
<dbReference type="InterPro" id="IPR036779">
    <property type="entry name" value="LysM_dom_sf"/>
</dbReference>
<dbReference type="OrthoDB" id="60033at2759"/>
<dbReference type="Gene3D" id="3.10.350.10">
    <property type="entry name" value="LysM domain"/>
    <property type="match status" value="1"/>
</dbReference>
<evidence type="ECO:0000256" key="1">
    <source>
        <dbReference type="SAM" id="Phobius"/>
    </source>
</evidence>
<dbReference type="InterPro" id="IPR001245">
    <property type="entry name" value="Ser-Thr/Tyr_kinase_cat_dom"/>
</dbReference>
<dbReference type="Pfam" id="PF23446">
    <property type="entry name" value="LysM1_NFP_LYK"/>
    <property type="match status" value="1"/>
</dbReference>
<feature type="domain" description="Protein kinase" evidence="3">
    <location>
        <begin position="191"/>
        <end position="440"/>
    </location>
</feature>
<keyword evidence="1" id="KW-0472">Membrane</keyword>
<dbReference type="GO" id="GO:0004672">
    <property type="term" value="F:protein kinase activity"/>
    <property type="evidence" value="ECO:0007669"/>
    <property type="project" value="InterPro"/>
</dbReference>
<dbReference type="AlphaFoldDB" id="A0A8J4R5J5"/>
<keyword evidence="1" id="KW-0812">Transmembrane</keyword>
<sequence>MVYLWFVIWICINSCFAQQYYDPSDSSSSEPRNGSRYECQYSFQNSCPTFLVYRANRCFQTISSISDLFNLNSTEVLQRNSVTSSDEKLKSGREVLVPINCVCSDRFFQANISYKVLSNTTFSEIASGVFEKEGDETGTLSKKFGISPEDLWAVNHLEPKPTVFPNTTILIPLTEVPVMDFRVPDPPPPTPAFRPTISNGKKPKSTKSRNLYMAISIAGAILVLVALVACGIKALKKLKSKKFMSRSPLISCSQVRSSPRSANSCLSPDILVEIKYSLYMYSIEDLKKATRDFSEENKIGGEVYKGLINNVEAIIQPTRRTQIAFDIATGLHYVHYCTFLPLARLSLSSTNIFVTTNWKAKLANIGTSAAVGPVKEMDGKDRVRGWVAPEYLQHGSTSEKDDYPLAEALCLAVLAKACLEDDPLQRPTMDDIMKVLARMV</sequence>
<dbReference type="GO" id="GO:0005886">
    <property type="term" value="C:plasma membrane"/>
    <property type="evidence" value="ECO:0007669"/>
    <property type="project" value="UniProtKB-ARBA"/>
</dbReference>
<dbReference type="InterPro" id="IPR052611">
    <property type="entry name" value="Plant_RLK_LysM"/>
</dbReference>
<comment type="caution">
    <text evidence="4">The sequence shown here is derived from an EMBL/GenBank/DDBJ whole genome shotgun (WGS) entry which is preliminary data.</text>
</comment>
<dbReference type="InterPro" id="IPR000719">
    <property type="entry name" value="Prot_kinase_dom"/>
</dbReference>
<proteinExistence type="predicted"/>
<dbReference type="EMBL" id="JRKL02002197">
    <property type="protein sequence ID" value="KAF3960009.1"/>
    <property type="molecule type" value="Genomic_DNA"/>
</dbReference>
<evidence type="ECO:0000259" key="3">
    <source>
        <dbReference type="PROSITE" id="PS50011"/>
    </source>
</evidence>
<dbReference type="InterPro" id="IPR011009">
    <property type="entry name" value="Kinase-like_dom_sf"/>
</dbReference>
<dbReference type="InterPro" id="IPR056561">
    <property type="entry name" value="NFP_LYK_LysM1"/>
</dbReference>
<keyword evidence="2" id="KW-0732">Signal</keyword>
<evidence type="ECO:0000313" key="4">
    <source>
        <dbReference type="EMBL" id="KAF3960009.1"/>
    </source>
</evidence>
<dbReference type="PANTHER" id="PTHR45927">
    <property type="entry name" value="LYSM-DOMAIN RECEPTOR-LIKE KINASE-RELATED"/>
    <property type="match status" value="1"/>
</dbReference>
<gene>
    <name evidence="4" type="ORF">CMV_015238</name>
</gene>
<feature type="chain" id="PRO_5035240834" description="Protein kinase domain-containing protein" evidence="2">
    <location>
        <begin position="18"/>
        <end position="440"/>
    </location>
</feature>